<reference evidence="2" key="2">
    <citation type="submission" date="2021-08" db="EMBL/GenBank/DDBJ databases">
        <authorList>
            <person name="Gostincar C."/>
            <person name="Sun X."/>
            <person name="Song Z."/>
            <person name="Gunde-Cimerman N."/>
        </authorList>
    </citation>
    <scope>NUCLEOTIDE SEQUENCE</scope>
    <source>
        <strain evidence="2">EXF-9298</strain>
    </source>
</reference>
<dbReference type="Proteomes" id="UP000729357">
    <property type="component" value="Unassembled WGS sequence"/>
</dbReference>
<accession>A0A9P8FTE8</accession>
<feature type="region of interest" description="Disordered" evidence="1">
    <location>
        <begin position="145"/>
        <end position="232"/>
    </location>
</feature>
<organism evidence="2 3">
    <name type="scientific">Aureobasidium melanogenum</name>
    <name type="common">Aureobasidium pullulans var. melanogenum</name>
    <dbReference type="NCBI Taxonomy" id="46634"/>
    <lineage>
        <taxon>Eukaryota</taxon>
        <taxon>Fungi</taxon>
        <taxon>Dikarya</taxon>
        <taxon>Ascomycota</taxon>
        <taxon>Pezizomycotina</taxon>
        <taxon>Dothideomycetes</taxon>
        <taxon>Dothideomycetidae</taxon>
        <taxon>Dothideales</taxon>
        <taxon>Saccotheciaceae</taxon>
        <taxon>Aureobasidium</taxon>
    </lineage>
</organism>
<evidence type="ECO:0000313" key="3">
    <source>
        <dbReference type="Proteomes" id="UP000729357"/>
    </source>
</evidence>
<comment type="caution">
    <text evidence="2">The sequence shown here is derived from an EMBL/GenBank/DDBJ whole genome shotgun (WGS) entry which is preliminary data.</text>
</comment>
<sequence>MKFAAVSGSRSGPYSPFSYMYHQRQKSSSSARSDLSYRSFLSASSSASPGGIPSPSTYGNLLSPADTPHKRNRFKTLFFAPSIRDSGISLNTPTSDPRFPSPLTPPCFPVPGIPIDEETLVQSELDFLIDELAARYDCHSNDNIDYTSSDRCDSPTFEHSSAIMASKPRSPDTHGQKLHRSSSRTRGHALPLPGASHLNSPVDLSVRELAMSSRSGNARKHSPRPRPAVNPASPLLGLPQVFRRLAITDPHINGQPIRFLSQDYVAGANSLQVGSCTFMNLPYGADVECGLRVEPSFPRSVSKTQTVILQIVQRVVRVRDGSSACLLCSEVDVSSSFTKEVRVELALAASTSSSSTSRGKQKQRAEEDDIWTSLAQQLETDSYAPSTTRLPTHTSKTTKIRNRNTTPALSDLLSLLTEVRFLHRQFFILQPRVSKTGDLSLSVPYLSSSLHTSLLSLPSPRLPYQDKKPANTPHGHDTSIYTPNLHHNTPLSIFITTATSQAKKWLEPSTQNPTILREVLSLPPMGKNKDSMEEEQIGIYGVRAGESLGEGRQGLGCWVCFLVPRGVEKEL</sequence>
<proteinExistence type="predicted"/>
<gene>
    <name evidence="2" type="ORF">KCU98_g6982</name>
</gene>
<dbReference type="EMBL" id="JAHFXS010000754">
    <property type="protein sequence ID" value="KAG9982140.1"/>
    <property type="molecule type" value="Genomic_DNA"/>
</dbReference>
<feature type="region of interest" description="Disordered" evidence="1">
    <location>
        <begin position="382"/>
        <end position="402"/>
    </location>
</feature>
<feature type="region of interest" description="Disordered" evidence="1">
    <location>
        <begin position="44"/>
        <end position="65"/>
    </location>
</feature>
<evidence type="ECO:0000313" key="2">
    <source>
        <dbReference type="EMBL" id="KAG9982140.1"/>
    </source>
</evidence>
<keyword evidence="3" id="KW-1185">Reference proteome</keyword>
<feature type="compositionally biased region" description="Basic residues" evidence="1">
    <location>
        <begin position="176"/>
        <end position="187"/>
    </location>
</feature>
<reference evidence="2" key="1">
    <citation type="journal article" date="2021" name="J Fungi (Basel)">
        <title>Virulence traits and population genomics of the black yeast Aureobasidium melanogenum.</title>
        <authorList>
            <person name="Cernosa A."/>
            <person name="Sun X."/>
            <person name="Gostincar C."/>
            <person name="Fang C."/>
            <person name="Gunde-Cimerman N."/>
            <person name="Song Z."/>
        </authorList>
    </citation>
    <scope>NUCLEOTIDE SEQUENCE</scope>
    <source>
        <strain evidence="2">EXF-9298</strain>
    </source>
</reference>
<protein>
    <submittedName>
        <fullName evidence="2">Uncharacterized protein</fullName>
    </submittedName>
</protein>
<dbReference type="AlphaFoldDB" id="A0A9P8FTE8"/>
<feature type="compositionally biased region" description="Polar residues" evidence="1">
    <location>
        <begin position="382"/>
        <end position="395"/>
    </location>
</feature>
<feature type="non-terminal residue" evidence="2">
    <location>
        <position position="571"/>
    </location>
</feature>
<feature type="compositionally biased region" description="Low complexity" evidence="1">
    <location>
        <begin position="44"/>
        <end position="56"/>
    </location>
</feature>
<evidence type="ECO:0000256" key="1">
    <source>
        <dbReference type="SAM" id="MobiDB-lite"/>
    </source>
</evidence>
<name>A0A9P8FTE8_AURME</name>